<name>A0A113SJK1_PLABE</name>
<evidence type="ECO:0000313" key="3">
    <source>
        <dbReference type="Proteomes" id="UP000069549"/>
    </source>
</evidence>
<feature type="compositionally biased region" description="Polar residues" evidence="1">
    <location>
        <begin position="122"/>
        <end position="135"/>
    </location>
</feature>
<dbReference type="Proteomes" id="UP000069549">
    <property type="component" value="Chromosome 13"/>
</dbReference>
<evidence type="ECO:0000256" key="1">
    <source>
        <dbReference type="SAM" id="MobiDB-lite"/>
    </source>
</evidence>
<dbReference type="AlphaFoldDB" id="A0A113SJK1"/>
<protein>
    <recommendedName>
        <fullName evidence="4">Asparagine-rich protein</fullName>
    </recommendedName>
</protein>
<reference evidence="2 3" key="1">
    <citation type="submission" date="2016-02" db="EMBL/GenBank/DDBJ databases">
        <authorList>
            <consortium name="Pathogen Informatics"/>
        </authorList>
    </citation>
    <scope>NUCLEOTIDE SEQUENCE [LARGE SCALE GENOMIC DNA]</scope>
    <source>
        <strain evidence="2 3">K173</strain>
    </source>
</reference>
<feature type="compositionally biased region" description="Low complexity" evidence="1">
    <location>
        <begin position="149"/>
        <end position="170"/>
    </location>
</feature>
<accession>A0A113SJK1</accession>
<organism evidence="2 3">
    <name type="scientific">Plasmodium berghei</name>
    <dbReference type="NCBI Taxonomy" id="5821"/>
    <lineage>
        <taxon>Eukaryota</taxon>
        <taxon>Sar</taxon>
        <taxon>Alveolata</taxon>
        <taxon>Apicomplexa</taxon>
        <taxon>Aconoidasida</taxon>
        <taxon>Haemosporida</taxon>
        <taxon>Plasmodiidae</taxon>
        <taxon>Plasmodium</taxon>
        <taxon>Plasmodium (Vinckeia)</taxon>
    </lineage>
</organism>
<sequence length="944" mass="108836">MASSQIRQFATLIDQLPCESDDFNLMGNLEDYNRCFEAPGNNNNNIKNHGSFPQFNSKIGDYINIITSNSEINLKCKKGNNKKNYNCCIKKIANLENPNNSKNKFNDGKKLNHSNLKTSIKSASDSYNHNYQNKQINKKKSNDENYTINKNNKNGNNKSSNNKNNTNSSNHADENSINPLLYHTTLLKNETNSCSKKNINSCMKEIRCKNSISKKDFQNKNTVCKINDVILNERHDNDSSNKFSHANVTIGHNDGHNNESIECIMVNAPENKNNINYNESDNYGHFEKYEKCNEYANDGNGENYNNLGSCGKFNNEDVSMYNFSSTINDNSYENTEKNIVYRYNINSNVANCKNNKNNQNKKNLSNFKTCLYTNKNGHDNVNMPFHKNHHNFFISAEESNKNNQRSDLQMDSTFFNNEENSNEINKSNISINHKNHDDLGDNSNSKEASNANSIVIYYKDFCDILKKNDEMNKKILLSKKAKIIKIEPNKSLIIFPINMHEYGDKYIAVNQNDLLDYIVSSIEIDKDDNNISSLKIRNYQKEKELQNIKAAYSMQTTNIHYLINRVIFKECEYENLKNINLTLEQEISKLIQEVNYLLMLNKDGLYMQKLFIDYKCKCVLKLQQLQPLLGDYYLDIFNCITSCRTLGQLSVWIPSFEMKNNSSLENIANSLVNILLNGLAAPINSSPHYFYNTKNRNDSNNNSKETNGKKQFLNKSISLNSEEDIFLNNMKKANTSDNYLVNNLNNLNIIRGNSSQLCNCYSLSLNSESSFLGTEELYFNSSKFPSMHSVILKHPNEKRDPTNNGVDLEYISQQRMIDHQGLNKLNRSHTTPEQIYINNEFYTNSDIGSNNSHCIYNNTNIKNGNNALDKFLISKDDKKNFKRKQLTPKNEKKENKKLRYKGKSVLNNIFQNNSEIEMMKNPIVQNTVTEHKELDKKDEFVSEK</sequence>
<feature type="region of interest" description="Disordered" evidence="1">
    <location>
        <begin position="122"/>
        <end position="176"/>
    </location>
</feature>
<evidence type="ECO:0008006" key="4">
    <source>
        <dbReference type="Google" id="ProtNLM"/>
    </source>
</evidence>
<proteinExistence type="predicted"/>
<dbReference type="EMBL" id="LT160033">
    <property type="protein sequence ID" value="CXI92692.1"/>
    <property type="molecule type" value="Genomic_DNA"/>
</dbReference>
<dbReference type="VEuPathDB" id="PlasmoDB:PBANKA_1319400"/>
<gene>
    <name evidence="2" type="ORF">PBK173_000379900</name>
</gene>
<evidence type="ECO:0000313" key="2">
    <source>
        <dbReference type="EMBL" id="CXI92692.1"/>
    </source>
</evidence>